<keyword evidence="2" id="KW-0695">RNA-directed DNA polymerase</keyword>
<feature type="compositionally biased region" description="Low complexity" evidence="1">
    <location>
        <begin position="275"/>
        <end position="290"/>
    </location>
</feature>
<proteinExistence type="predicted"/>
<dbReference type="GO" id="GO:0003964">
    <property type="term" value="F:RNA-directed DNA polymerase activity"/>
    <property type="evidence" value="ECO:0007669"/>
    <property type="project" value="UniProtKB-KW"/>
</dbReference>
<feature type="compositionally biased region" description="Polar residues" evidence="1">
    <location>
        <begin position="292"/>
        <end position="303"/>
    </location>
</feature>
<comment type="caution">
    <text evidence="2">The sequence shown here is derived from an EMBL/GenBank/DDBJ whole genome shotgun (WGS) entry which is preliminary data.</text>
</comment>
<feature type="non-terminal residue" evidence="2">
    <location>
        <position position="303"/>
    </location>
</feature>
<keyword evidence="2" id="KW-0808">Transferase</keyword>
<name>A0A0A1UJD4_9AGAM</name>
<feature type="region of interest" description="Disordered" evidence="1">
    <location>
        <begin position="275"/>
        <end position="303"/>
    </location>
</feature>
<gene>
    <name evidence="2" type="ORF">RSOL_288740</name>
</gene>
<dbReference type="Proteomes" id="UP000030108">
    <property type="component" value="Unassembled WGS sequence"/>
</dbReference>
<sequence length="303" mass="35165">MLEDNLVECAVYLHEKPDHTDHFPIHTRLELSYEQAPTTVARNYKKVDWEEFERVLKDKLVDVPTQAINDREEFQVRLSTLTKAILDTIAEVVPMSVARPSTKRWWSEHLSELFRFRNNLYNRSRRHADEPRNPIHEEYHKASREFRQAVEQARTDCWNRYIDNVDGDALWRAHKYLKSLGTDTGSSRIPTLTTKQPDGSTMQSVTNADKSRTLYESFFPRPVAAPIPEHDYPEAATEFRIIDEKDVQNAISNLKPGKAPARTASRMKSFQIAQPLSRRTLSRSTRPLSPFDITQMNGSKQQQ</sequence>
<accession>A0A0A1UJD4</accession>
<organism evidence="2 3">
    <name type="scientific">Rhizoctonia solani AG-3 Rhs1AP</name>
    <dbReference type="NCBI Taxonomy" id="1086054"/>
    <lineage>
        <taxon>Eukaryota</taxon>
        <taxon>Fungi</taxon>
        <taxon>Dikarya</taxon>
        <taxon>Basidiomycota</taxon>
        <taxon>Agaricomycotina</taxon>
        <taxon>Agaricomycetes</taxon>
        <taxon>Cantharellales</taxon>
        <taxon>Ceratobasidiaceae</taxon>
        <taxon>Rhizoctonia</taxon>
    </lineage>
</organism>
<keyword evidence="2" id="KW-0548">Nucleotidyltransferase</keyword>
<dbReference type="EMBL" id="JATN01000321">
    <property type="protein sequence ID" value="EUC58975.1"/>
    <property type="molecule type" value="Genomic_DNA"/>
</dbReference>
<evidence type="ECO:0000313" key="3">
    <source>
        <dbReference type="Proteomes" id="UP000030108"/>
    </source>
</evidence>
<dbReference type="OrthoDB" id="3261136at2759"/>
<evidence type="ECO:0000313" key="2">
    <source>
        <dbReference type="EMBL" id="EUC58975.1"/>
    </source>
</evidence>
<evidence type="ECO:0000256" key="1">
    <source>
        <dbReference type="SAM" id="MobiDB-lite"/>
    </source>
</evidence>
<dbReference type="AlphaFoldDB" id="A0A0A1UJD4"/>
<reference evidence="3" key="1">
    <citation type="journal article" date="2014" name="Genome Announc.">
        <title>Draft genome sequence of the plant-pathogenic soil fungus Rhizoctonia solani anastomosis group 3 strain Rhs1AP.</title>
        <authorList>
            <person name="Cubeta M.A."/>
            <person name="Thomas E."/>
            <person name="Dean R.A."/>
            <person name="Jabaji S."/>
            <person name="Neate S.M."/>
            <person name="Tavantzis S."/>
            <person name="Toda T."/>
            <person name="Vilgalys R."/>
            <person name="Bharathan N."/>
            <person name="Fedorova-Abrams N."/>
            <person name="Pakala S.B."/>
            <person name="Pakala S.M."/>
            <person name="Zafar N."/>
            <person name="Joardar V."/>
            <person name="Losada L."/>
            <person name="Nierman W.C."/>
        </authorList>
    </citation>
    <scope>NUCLEOTIDE SEQUENCE [LARGE SCALE GENOMIC DNA]</scope>
    <source>
        <strain evidence="3">AG-3</strain>
    </source>
</reference>
<protein>
    <submittedName>
        <fullName evidence="2">Reverse transcriptase, putative</fullName>
    </submittedName>
</protein>